<protein>
    <recommendedName>
        <fullName evidence="4">Enoyl reductase (ER) domain-containing protein</fullName>
    </recommendedName>
</protein>
<gene>
    <name evidence="5" type="primary">ORF80742</name>
</gene>
<dbReference type="InterPro" id="IPR036291">
    <property type="entry name" value="NAD(P)-bd_dom_sf"/>
</dbReference>
<dbReference type="GO" id="GO:0016491">
    <property type="term" value="F:oxidoreductase activity"/>
    <property type="evidence" value="ECO:0007669"/>
    <property type="project" value="UniProtKB-KW"/>
</dbReference>
<evidence type="ECO:0000259" key="4">
    <source>
        <dbReference type="SMART" id="SM00829"/>
    </source>
</evidence>
<feature type="domain" description="Enoyl reductase (ER)" evidence="4">
    <location>
        <begin position="26"/>
        <end position="348"/>
    </location>
</feature>
<dbReference type="AlphaFoldDB" id="A0A0B6ZW18"/>
<name>A0A0B6ZW18_9EUPU</name>
<reference evidence="5" key="1">
    <citation type="submission" date="2014-12" db="EMBL/GenBank/DDBJ databases">
        <title>Insight into the proteome of Arion vulgaris.</title>
        <authorList>
            <person name="Aradska J."/>
            <person name="Bulat T."/>
            <person name="Smidak R."/>
            <person name="Sarate P."/>
            <person name="Gangsoo J."/>
            <person name="Sialana F."/>
            <person name="Bilban M."/>
            <person name="Lubec G."/>
        </authorList>
    </citation>
    <scope>NUCLEOTIDE SEQUENCE</scope>
    <source>
        <tissue evidence="5">Skin</tissue>
    </source>
</reference>
<dbReference type="Pfam" id="PF08240">
    <property type="entry name" value="ADH_N"/>
    <property type="match status" value="1"/>
</dbReference>
<dbReference type="GO" id="GO:0046872">
    <property type="term" value="F:metal ion binding"/>
    <property type="evidence" value="ECO:0007669"/>
    <property type="project" value="UniProtKB-KW"/>
</dbReference>
<proteinExistence type="predicted"/>
<dbReference type="EMBL" id="HACG01025146">
    <property type="protein sequence ID" value="CEK72011.1"/>
    <property type="molecule type" value="Transcribed_RNA"/>
</dbReference>
<dbReference type="PANTHER" id="PTHR43401">
    <property type="entry name" value="L-THREONINE 3-DEHYDROGENASE"/>
    <property type="match status" value="1"/>
</dbReference>
<dbReference type="Gene3D" id="3.90.180.10">
    <property type="entry name" value="Medium-chain alcohol dehydrogenases, catalytic domain"/>
    <property type="match status" value="1"/>
</dbReference>
<dbReference type="PANTHER" id="PTHR43401:SF2">
    <property type="entry name" value="L-THREONINE 3-DEHYDROGENASE"/>
    <property type="match status" value="1"/>
</dbReference>
<evidence type="ECO:0000313" key="5">
    <source>
        <dbReference type="EMBL" id="CEK72011.1"/>
    </source>
</evidence>
<evidence type="ECO:0000256" key="2">
    <source>
        <dbReference type="ARBA" id="ARBA00022833"/>
    </source>
</evidence>
<dbReference type="SUPFAM" id="SSF50129">
    <property type="entry name" value="GroES-like"/>
    <property type="match status" value="1"/>
</dbReference>
<dbReference type="Pfam" id="PF00107">
    <property type="entry name" value="ADH_zinc_N"/>
    <property type="match status" value="1"/>
</dbReference>
<accession>A0A0B6ZW18</accession>
<dbReference type="InterPro" id="IPR011032">
    <property type="entry name" value="GroES-like_sf"/>
</dbReference>
<evidence type="ECO:0000256" key="3">
    <source>
        <dbReference type="ARBA" id="ARBA00023002"/>
    </source>
</evidence>
<dbReference type="SUPFAM" id="SSF51735">
    <property type="entry name" value="NAD(P)-binding Rossmann-fold domains"/>
    <property type="match status" value="1"/>
</dbReference>
<evidence type="ECO:0000256" key="1">
    <source>
        <dbReference type="ARBA" id="ARBA00022723"/>
    </source>
</evidence>
<keyword evidence="1" id="KW-0479">Metal-binding</keyword>
<dbReference type="InterPro" id="IPR013154">
    <property type="entry name" value="ADH-like_N"/>
</dbReference>
<dbReference type="InterPro" id="IPR020843">
    <property type="entry name" value="ER"/>
</dbReference>
<sequence length="362" mass="39692">MIKAELNENELQALRRLGGEPIRSSSLISSSMAEASSSMPIPETPHSGLTIKVQYAGACYEEGQSRRKRFTPKFPGNEIAGTIYDIGNDIPNCNYSYGDKVIIVPDEDSNTGYAEFISIEDTARVIQVPNNVPLEVAAMLPGGALTAYAAVNCAKPHVEKLRKVKSCVNVLIVGAGGLGLWTVKLAKYFLGRDCNNVRVFVADNSIDKLLTAQDHGCYDIIHWNEEDHEQYIHERTLDSCKSGVDIIIDYIGSHRSMQRALKVLNREGVILVGGNSTSETNISLTALAAKQQSIVGIPQGNLNQLIELLNAVANKTLEIPEYKVFPVEDANKVFEDLIECRLTGRAIFKFGSQSSVHVMDNH</sequence>
<dbReference type="InterPro" id="IPR050129">
    <property type="entry name" value="Zn_alcohol_dh"/>
</dbReference>
<dbReference type="SMART" id="SM00829">
    <property type="entry name" value="PKS_ER"/>
    <property type="match status" value="1"/>
</dbReference>
<organism evidence="5">
    <name type="scientific">Arion vulgaris</name>
    <dbReference type="NCBI Taxonomy" id="1028688"/>
    <lineage>
        <taxon>Eukaryota</taxon>
        <taxon>Metazoa</taxon>
        <taxon>Spiralia</taxon>
        <taxon>Lophotrochozoa</taxon>
        <taxon>Mollusca</taxon>
        <taxon>Gastropoda</taxon>
        <taxon>Heterobranchia</taxon>
        <taxon>Euthyneura</taxon>
        <taxon>Panpulmonata</taxon>
        <taxon>Eupulmonata</taxon>
        <taxon>Stylommatophora</taxon>
        <taxon>Helicina</taxon>
        <taxon>Arionoidea</taxon>
        <taxon>Arionidae</taxon>
        <taxon>Arion</taxon>
    </lineage>
</organism>
<keyword evidence="3" id="KW-0560">Oxidoreductase</keyword>
<keyword evidence="2" id="KW-0862">Zinc</keyword>
<dbReference type="InterPro" id="IPR013149">
    <property type="entry name" value="ADH-like_C"/>
</dbReference>